<reference evidence="2" key="1">
    <citation type="submission" date="2011-11" db="EMBL/GenBank/DDBJ databases">
        <title>Complete sequence of Desulfosporosinus orientis DSM 765.</title>
        <authorList>
            <person name="Lucas S."/>
            <person name="Han J."/>
            <person name="Lapidus A."/>
            <person name="Cheng J.-F."/>
            <person name="Goodwin L."/>
            <person name="Pitluck S."/>
            <person name="Peters L."/>
            <person name="Ovchinnikova G."/>
            <person name="Teshima H."/>
            <person name="Detter J.C."/>
            <person name="Han C."/>
            <person name="Tapia R."/>
            <person name="Land M."/>
            <person name="Hauser L."/>
            <person name="Kyrpides N."/>
            <person name="Ivanova N."/>
            <person name="Pagani I."/>
            <person name="Pester M."/>
            <person name="Spring S."/>
            <person name="Ollivier B."/>
            <person name="Rattei T."/>
            <person name="Klenk H.-P."/>
            <person name="Wagner M."/>
            <person name="Loy A."/>
            <person name="Woyke T."/>
        </authorList>
    </citation>
    <scope>NUCLEOTIDE SEQUENCE [LARGE SCALE GENOMIC DNA]</scope>
    <source>
        <strain evidence="2">ATCC 19365 / DSM 765 / NCIMB 8382 / VKM B-1628</strain>
    </source>
</reference>
<sequence length="137" mass="15341">MMTCIKNLLLSFSLPEEPPLSEEEHLLAEIEETRKKIGYAWNHLDHADPEYVDIAVLELLLAETQYGILNKRYRLMLGLKNESPYLMPSTAKVLSSNLAKNCSSHAFYGSLINHTIESNPPSGSPIPQLMSQDSSPL</sequence>
<reference evidence="1 2" key="2">
    <citation type="journal article" date="2012" name="J. Bacteriol.">
        <title>Complete genome sequences of Desulfosporosinus orientis DSM765T, Desulfosporosinus youngiae DSM17734T, Desulfosporosinus meridiei DSM13257T, and Desulfosporosinus acidiphilus DSM22704T.</title>
        <authorList>
            <person name="Pester M."/>
            <person name="Brambilla E."/>
            <person name="Alazard D."/>
            <person name="Rattei T."/>
            <person name="Weinmaier T."/>
            <person name="Han J."/>
            <person name="Lucas S."/>
            <person name="Lapidus A."/>
            <person name="Cheng J.F."/>
            <person name="Goodwin L."/>
            <person name="Pitluck S."/>
            <person name="Peters L."/>
            <person name="Ovchinnikova G."/>
            <person name="Teshima H."/>
            <person name="Detter J.C."/>
            <person name="Han C.S."/>
            <person name="Tapia R."/>
            <person name="Land M.L."/>
            <person name="Hauser L."/>
            <person name="Kyrpides N.C."/>
            <person name="Ivanova N.N."/>
            <person name="Pagani I."/>
            <person name="Huntmann M."/>
            <person name="Wei C.L."/>
            <person name="Davenport K.W."/>
            <person name="Daligault H."/>
            <person name="Chain P.S."/>
            <person name="Chen A."/>
            <person name="Mavromatis K."/>
            <person name="Markowitz V."/>
            <person name="Szeto E."/>
            <person name="Mikhailova N."/>
            <person name="Pati A."/>
            <person name="Wagner M."/>
            <person name="Woyke T."/>
            <person name="Ollivier B."/>
            <person name="Klenk H.P."/>
            <person name="Spring S."/>
            <person name="Loy A."/>
        </authorList>
    </citation>
    <scope>NUCLEOTIDE SEQUENCE [LARGE SCALE GENOMIC DNA]</scope>
    <source>
        <strain evidence="2">ATCC 19365 / DSM 765 / NCIMB 8382 / VKM B-1628</strain>
    </source>
</reference>
<evidence type="ECO:0000313" key="1">
    <source>
        <dbReference type="EMBL" id="AET70678.1"/>
    </source>
</evidence>
<keyword evidence="2" id="KW-1185">Reference proteome</keyword>
<dbReference type="OrthoDB" id="1798805at2"/>
<dbReference type="Proteomes" id="UP000006346">
    <property type="component" value="Chromosome"/>
</dbReference>
<dbReference type="KEGG" id="dor:Desor_5298"/>
<dbReference type="AlphaFoldDB" id="G7WC60"/>
<protein>
    <submittedName>
        <fullName evidence="1">Uncharacterized protein</fullName>
    </submittedName>
</protein>
<accession>G7WC60</accession>
<dbReference type="HOGENOM" id="CLU_159211_0_0_9"/>
<dbReference type="RefSeq" id="WP_014187482.1">
    <property type="nucleotide sequence ID" value="NC_016584.1"/>
</dbReference>
<gene>
    <name evidence="1" type="ordered locus">Desor_5298</name>
</gene>
<name>G7WC60_DESOD</name>
<evidence type="ECO:0000313" key="2">
    <source>
        <dbReference type="Proteomes" id="UP000006346"/>
    </source>
</evidence>
<dbReference type="PATRIC" id="fig|768706.3.peg.5395"/>
<dbReference type="EMBL" id="CP003108">
    <property type="protein sequence ID" value="AET70678.1"/>
    <property type="molecule type" value="Genomic_DNA"/>
</dbReference>
<proteinExistence type="predicted"/>
<organism evidence="1 2">
    <name type="scientific">Desulfosporosinus orientis (strain ATCC 19365 / DSM 765 / NCIMB 8382 / VKM B-1628 / Singapore I)</name>
    <name type="common">Desulfotomaculum orientis</name>
    <dbReference type="NCBI Taxonomy" id="768706"/>
    <lineage>
        <taxon>Bacteria</taxon>
        <taxon>Bacillati</taxon>
        <taxon>Bacillota</taxon>
        <taxon>Clostridia</taxon>
        <taxon>Eubacteriales</taxon>
        <taxon>Desulfitobacteriaceae</taxon>
        <taxon>Desulfosporosinus</taxon>
    </lineage>
</organism>